<reference evidence="1 2" key="1">
    <citation type="submission" date="2016-11" db="EMBL/GenBank/DDBJ databases">
        <title>Complete genome sequence of Streptomyces niveus SCSIO 3406.</title>
        <authorList>
            <person name="Zhu Q."/>
            <person name="Cheng W."/>
            <person name="Song Y."/>
            <person name="Li Q."/>
            <person name="Ju J."/>
        </authorList>
    </citation>
    <scope>NUCLEOTIDE SEQUENCE [LARGE SCALE GENOMIC DNA]</scope>
    <source>
        <strain evidence="1 2">SCSIO 3406</strain>
    </source>
</reference>
<organism evidence="1 2">
    <name type="scientific">Streptomyces niveus</name>
    <name type="common">Streptomyces spheroides</name>
    <dbReference type="NCBI Taxonomy" id="193462"/>
    <lineage>
        <taxon>Bacteria</taxon>
        <taxon>Bacillati</taxon>
        <taxon>Actinomycetota</taxon>
        <taxon>Actinomycetes</taxon>
        <taxon>Kitasatosporales</taxon>
        <taxon>Streptomycetaceae</taxon>
        <taxon>Streptomyces</taxon>
    </lineage>
</organism>
<accession>A0A1U9QUB2</accession>
<dbReference type="EMBL" id="CP018047">
    <property type="protein sequence ID" value="AQU67810.1"/>
    <property type="molecule type" value="Genomic_DNA"/>
</dbReference>
<name>A0A1U9QUB2_STRNV</name>
<evidence type="ECO:0000313" key="2">
    <source>
        <dbReference type="Proteomes" id="UP000189677"/>
    </source>
</evidence>
<dbReference type="AlphaFoldDB" id="A0A1U9QUB2"/>
<dbReference type="OrthoDB" id="4302482at2"/>
<proteinExistence type="predicted"/>
<dbReference type="KEGG" id="snw:BBN63_17775"/>
<dbReference type="Proteomes" id="UP000189677">
    <property type="component" value="Chromosome"/>
</dbReference>
<sequence>MSASAIRAGRVAARLSAAGLAPHTTDHADLTYIETELPGRVDVETWREVLAALEEADCFGLVTSANGRRVWAAFGKEAPTTVYAVRGHGLQL</sequence>
<evidence type="ECO:0000313" key="1">
    <source>
        <dbReference type="EMBL" id="AQU67810.1"/>
    </source>
</evidence>
<keyword evidence="2" id="KW-1185">Reference proteome</keyword>
<protein>
    <submittedName>
        <fullName evidence="1">Uncharacterized protein</fullName>
    </submittedName>
</protein>
<gene>
    <name evidence="1" type="ORF">BBN63_17775</name>
</gene>